<dbReference type="KEGG" id="ahu:A6A40_06270"/>
<dbReference type="InterPro" id="IPR036265">
    <property type="entry name" value="HIT-like_sf"/>
</dbReference>
<protein>
    <submittedName>
        <fullName evidence="3">HIT domain-containing protein</fullName>
    </submittedName>
</protein>
<evidence type="ECO:0000313" key="4">
    <source>
        <dbReference type="Proteomes" id="UP000077405"/>
    </source>
</evidence>
<dbReference type="AlphaFoldDB" id="A0A168Y4X0"/>
<feature type="domain" description="HIT" evidence="2">
    <location>
        <begin position="1"/>
        <end position="103"/>
    </location>
</feature>
<dbReference type="OrthoDB" id="9799145at2"/>
<dbReference type="PROSITE" id="PS51084">
    <property type="entry name" value="HIT_2"/>
    <property type="match status" value="1"/>
</dbReference>
<reference evidence="3 4" key="1">
    <citation type="journal article" date="2013" name="Int. J. Syst. Evol. Microbiol.">
        <title>Azospirillum humicireducens sp. nov., a nitrogen-fixing bacterium isolated from a microbial fuel cell.</title>
        <authorList>
            <person name="Zhou S."/>
            <person name="Han L."/>
            <person name="Wang Y."/>
            <person name="Yang G."/>
            <person name="Zhuang L."/>
            <person name="Hu P."/>
        </authorList>
    </citation>
    <scope>NUCLEOTIDE SEQUENCE [LARGE SCALE GENOMIC DNA]</scope>
    <source>
        <strain evidence="3 4">SgZ-5</strain>
    </source>
</reference>
<comment type="caution">
    <text evidence="1">Lacks conserved residue(s) required for the propagation of feature annotation.</text>
</comment>
<dbReference type="RefSeq" id="WP_063634637.1">
    <property type="nucleotide sequence ID" value="NZ_CP015285.1"/>
</dbReference>
<dbReference type="PIRSF" id="PIRSF000714">
    <property type="entry name" value="HIT"/>
    <property type="match status" value="1"/>
</dbReference>
<dbReference type="InterPro" id="IPR011146">
    <property type="entry name" value="HIT-like"/>
</dbReference>
<gene>
    <name evidence="3" type="ORF">A6A40_06270</name>
</gene>
<evidence type="ECO:0000313" key="3">
    <source>
        <dbReference type="EMBL" id="ANC91537.1"/>
    </source>
</evidence>
<accession>A0A168Y4X0</accession>
<evidence type="ECO:0000259" key="2">
    <source>
        <dbReference type="PROSITE" id="PS51084"/>
    </source>
</evidence>
<dbReference type="SUPFAM" id="SSF54197">
    <property type="entry name" value="HIT-like"/>
    <property type="match status" value="1"/>
</dbReference>
<evidence type="ECO:0000256" key="1">
    <source>
        <dbReference type="PROSITE-ProRule" id="PRU00464"/>
    </source>
</evidence>
<organism evidence="3 4">
    <name type="scientific">Azospirillum humicireducens</name>
    <dbReference type="NCBI Taxonomy" id="1226968"/>
    <lineage>
        <taxon>Bacteria</taxon>
        <taxon>Pseudomonadati</taxon>
        <taxon>Pseudomonadota</taxon>
        <taxon>Alphaproteobacteria</taxon>
        <taxon>Rhodospirillales</taxon>
        <taxon>Azospirillaceae</taxon>
        <taxon>Azospirillum</taxon>
    </lineage>
</organism>
<dbReference type="InterPro" id="IPR026026">
    <property type="entry name" value="HIT_Hint"/>
</dbReference>
<dbReference type="Pfam" id="PF01230">
    <property type="entry name" value="HIT"/>
    <property type="match status" value="1"/>
</dbReference>
<dbReference type="Gene3D" id="3.30.428.10">
    <property type="entry name" value="HIT-like"/>
    <property type="match status" value="1"/>
</dbReference>
<name>A0A168Y4X0_9PROT</name>
<dbReference type="STRING" id="1226968.A6A40_06270"/>
<dbReference type="GO" id="GO:0003824">
    <property type="term" value="F:catalytic activity"/>
    <property type="evidence" value="ECO:0007669"/>
    <property type="project" value="InterPro"/>
</dbReference>
<sequence length="136" mass="15231">MFSLNERLQADTRHVTDLDLCRVLLMNNALWPWLILVPMRENAVEIHRLDAADQMTLMREIAVASRVVERLFAPDKMNVGALGNMVSQLHVHVIGRTRGDPAWPGPVWGSGHARPHEPAEAESLVERLAEALRADA</sequence>
<dbReference type="Proteomes" id="UP000077405">
    <property type="component" value="Chromosome"/>
</dbReference>
<proteinExistence type="predicted"/>
<keyword evidence="4" id="KW-1185">Reference proteome</keyword>
<dbReference type="EMBL" id="CP015285">
    <property type="protein sequence ID" value="ANC91537.1"/>
    <property type="molecule type" value="Genomic_DNA"/>
</dbReference>